<dbReference type="AlphaFoldDB" id="A0AAU9CK36"/>
<dbReference type="Proteomes" id="UP001431186">
    <property type="component" value="Chromosome"/>
</dbReference>
<reference evidence="1" key="1">
    <citation type="submission" date="2021-11" db="EMBL/GenBank/DDBJ databases">
        <title>Complete genome sequence of Atopobiaceae bacterium TOC12.</title>
        <authorList>
            <person name="Morinaga K."/>
            <person name="Kusada H."/>
            <person name="Tamaki H."/>
        </authorList>
    </citation>
    <scope>NUCLEOTIDE SEQUENCE</scope>
    <source>
        <strain evidence="1">TOC12</strain>
    </source>
</reference>
<organism evidence="1 2">
    <name type="scientific">Leptogranulimonas caecicola</name>
    <dbReference type="NCBI Taxonomy" id="2894156"/>
    <lineage>
        <taxon>Bacteria</taxon>
        <taxon>Bacillati</taxon>
        <taxon>Actinomycetota</taxon>
        <taxon>Coriobacteriia</taxon>
        <taxon>Coriobacteriales</taxon>
        <taxon>Kribbibacteriaceae</taxon>
        <taxon>Leptogranulimonas</taxon>
    </lineage>
</organism>
<gene>
    <name evidence="1" type="ORF">ATTO_12780</name>
</gene>
<keyword evidence="2" id="KW-1185">Reference proteome</keyword>
<evidence type="ECO:0000313" key="1">
    <source>
        <dbReference type="EMBL" id="BDC91406.1"/>
    </source>
</evidence>
<accession>A0AAU9CK36</accession>
<proteinExistence type="predicted"/>
<evidence type="ECO:0000313" key="2">
    <source>
        <dbReference type="Proteomes" id="UP001431186"/>
    </source>
</evidence>
<dbReference type="RefSeq" id="WP_265591415.1">
    <property type="nucleotide sequence ID" value="NZ_AP025285.1"/>
</dbReference>
<dbReference type="KEGG" id="lcal:ATTO_12780"/>
<protein>
    <submittedName>
        <fullName evidence="1">Uncharacterized protein</fullName>
    </submittedName>
</protein>
<sequence>MAYRQDRRNCHILIGTKDTQELGLKLLWEIECDPPEPKLSLIEVPGGDGYIDATSVDGDVRYGPRQLKFQVLAKSPEAYEGAVAYLHGRTYPFQLSWDVGYTYEDGRFVISGYDWHTGTFDLDVTCQPWRYGGKRTWRVNGAGGVTLNLPSGRRPTCPVIEVDAPTLVGYEGNSWTIFPGANKITDLWLKDGNNALYINTRPSYDVSTLSIWETAQLSSIATKLLSDLCQADGPLQETLVLSKIELYTLNRLASMRLIELSHPPDPDAPQDTVYIQFERWDL</sequence>
<name>A0AAU9CK36_9ACTN</name>
<dbReference type="EMBL" id="AP025285">
    <property type="protein sequence ID" value="BDC91406.1"/>
    <property type="molecule type" value="Genomic_DNA"/>
</dbReference>